<dbReference type="AlphaFoldDB" id="A0A1V0M5D5"/>
<reference evidence="1" key="1">
    <citation type="submission" date="2017-01" db="EMBL/GenBank/DDBJ databases">
        <title>Complete nucleotide sequence of an IncP-2 blaVIM-2-harboring megaplasmid from Pseudomonas aeruginosa.</title>
        <authorList>
            <person name="Botelho J."/>
            <person name="Grosso F."/>
            <person name="Mabrouk A."/>
            <person name="Peixe L."/>
        </authorList>
    </citation>
    <scope>NUCLEOTIDE SEQUENCE</scope>
    <source>
        <strain evidence="1">FFUP_PS_37</strain>
        <plasmid evidence="1">pJB37</plasmid>
    </source>
</reference>
<accession>A0A1V0M5D5</accession>
<organism evidence="1">
    <name type="scientific">Pseudomonas aeruginosa</name>
    <dbReference type="NCBI Taxonomy" id="287"/>
    <lineage>
        <taxon>Bacteria</taxon>
        <taxon>Pseudomonadati</taxon>
        <taxon>Pseudomonadota</taxon>
        <taxon>Gammaproteobacteria</taxon>
        <taxon>Pseudomonadales</taxon>
        <taxon>Pseudomonadaceae</taxon>
        <taxon>Pseudomonas</taxon>
    </lineage>
</organism>
<protein>
    <submittedName>
        <fullName evidence="1">Uncharacterized protein</fullName>
    </submittedName>
</protein>
<geneLocation type="plasmid" evidence="1">
    <name>pJB37</name>
</geneLocation>
<name>A0A1V0M5D5_PSEAI</name>
<proteinExistence type="predicted"/>
<evidence type="ECO:0000313" key="1">
    <source>
        <dbReference type="EMBL" id="ARD70108.1"/>
    </source>
</evidence>
<sequence>MKDAVMQQQIIIQPEGSELIYEVLVSHDGGTVWVNCSDGNSVGRFSKHAGIDLHRTIAEQMAGEGQCLDCTHEPAGPEEWERFCGGLTQHFNVTLPPDLIRFP</sequence>
<dbReference type="EMBL" id="KY494864">
    <property type="protein sequence ID" value="ARD70108.1"/>
    <property type="molecule type" value="Genomic_DNA"/>
</dbReference>
<keyword evidence="1" id="KW-0614">Plasmid</keyword>